<feature type="compositionally biased region" description="Basic and acidic residues" evidence="1">
    <location>
        <begin position="78"/>
        <end position="93"/>
    </location>
</feature>
<sequence length="105" mass="11670">MHSNTKFRLNYAETASMAHKPKSSLTPMVIMAKTTTKLGSNDRMAPGTQTAQETATTERTEMEEEDGTHQTPPPATTKEVETTHTRTDEEEKPTTIPDVLYSLCK</sequence>
<evidence type="ECO:0000313" key="3">
    <source>
        <dbReference type="Proteomes" id="UP000265520"/>
    </source>
</evidence>
<dbReference type="AlphaFoldDB" id="A0A392NSL8"/>
<dbReference type="EMBL" id="LXQA010050363">
    <property type="protein sequence ID" value="MCI02837.1"/>
    <property type="molecule type" value="Genomic_DNA"/>
</dbReference>
<evidence type="ECO:0000313" key="2">
    <source>
        <dbReference type="EMBL" id="MCI02837.1"/>
    </source>
</evidence>
<organism evidence="2 3">
    <name type="scientific">Trifolium medium</name>
    <dbReference type="NCBI Taxonomy" id="97028"/>
    <lineage>
        <taxon>Eukaryota</taxon>
        <taxon>Viridiplantae</taxon>
        <taxon>Streptophyta</taxon>
        <taxon>Embryophyta</taxon>
        <taxon>Tracheophyta</taxon>
        <taxon>Spermatophyta</taxon>
        <taxon>Magnoliopsida</taxon>
        <taxon>eudicotyledons</taxon>
        <taxon>Gunneridae</taxon>
        <taxon>Pentapetalae</taxon>
        <taxon>rosids</taxon>
        <taxon>fabids</taxon>
        <taxon>Fabales</taxon>
        <taxon>Fabaceae</taxon>
        <taxon>Papilionoideae</taxon>
        <taxon>50 kb inversion clade</taxon>
        <taxon>NPAAA clade</taxon>
        <taxon>Hologalegina</taxon>
        <taxon>IRL clade</taxon>
        <taxon>Trifolieae</taxon>
        <taxon>Trifolium</taxon>
    </lineage>
</organism>
<dbReference type="Proteomes" id="UP000265520">
    <property type="component" value="Unassembled WGS sequence"/>
</dbReference>
<feature type="region of interest" description="Disordered" evidence="1">
    <location>
        <begin position="36"/>
        <end position="105"/>
    </location>
</feature>
<accession>A0A392NSL8</accession>
<evidence type="ECO:0000256" key="1">
    <source>
        <dbReference type="SAM" id="MobiDB-lite"/>
    </source>
</evidence>
<name>A0A392NSL8_9FABA</name>
<protein>
    <submittedName>
        <fullName evidence="2">Uncharacterized protein</fullName>
    </submittedName>
</protein>
<reference evidence="2 3" key="1">
    <citation type="journal article" date="2018" name="Front. Plant Sci.">
        <title>Red Clover (Trifolium pratense) and Zigzag Clover (T. medium) - A Picture of Genomic Similarities and Differences.</title>
        <authorList>
            <person name="Dluhosova J."/>
            <person name="Istvanek J."/>
            <person name="Nedelnik J."/>
            <person name="Repkova J."/>
        </authorList>
    </citation>
    <scope>NUCLEOTIDE SEQUENCE [LARGE SCALE GENOMIC DNA]</scope>
    <source>
        <strain evidence="3">cv. 10/8</strain>
        <tissue evidence="2">Leaf</tissue>
    </source>
</reference>
<keyword evidence="3" id="KW-1185">Reference proteome</keyword>
<proteinExistence type="predicted"/>
<comment type="caution">
    <text evidence="2">The sequence shown here is derived from an EMBL/GenBank/DDBJ whole genome shotgun (WGS) entry which is preliminary data.</text>
</comment>
<feature type="compositionally biased region" description="Low complexity" evidence="1">
    <location>
        <begin position="48"/>
        <end position="57"/>
    </location>
</feature>